<reference evidence="4 5" key="1">
    <citation type="submission" date="2019-10" db="EMBL/GenBank/DDBJ databases">
        <title>Taxonomy of Antarctic Massilia spp.: description of Massilia rubra sp. nov., Massilia aquatica sp. nov., Massilia mucilaginosa sp. nov., Massilia frigida sp. nov. isolated from streams, lakes and regoliths.</title>
        <authorList>
            <person name="Holochova P."/>
            <person name="Sedlacek I."/>
            <person name="Kralova S."/>
            <person name="Maslanova I."/>
            <person name="Busse H.-J."/>
            <person name="Stankova E."/>
            <person name="Vrbovska V."/>
            <person name="Kovarovic V."/>
            <person name="Bartak M."/>
            <person name="Svec P."/>
            <person name="Pantucek R."/>
        </authorList>
    </citation>
    <scope>NUCLEOTIDE SEQUENCE [LARGE SCALE GENOMIC DNA]</scope>
    <source>
        <strain evidence="4 5">CCM 8733</strain>
    </source>
</reference>
<comment type="similarity">
    <text evidence="1">Belongs to the short-chain dehydrogenases/reductases (SDR) family.</text>
</comment>
<keyword evidence="5" id="KW-1185">Reference proteome</keyword>
<proteinExistence type="inferred from homology"/>
<organism evidence="4 5">
    <name type="scientific">Massilia mucilaginosa</name>
    <dbReference type="NCBI Taxonomy" id="2609282"/>
    <lineage>
        <taxon>Bacteria</taxon>
        <taxon>Pseudomonadati</taxon>
        <taxon>Pseudomonadota</taxon>
        <taxon>Betaproteobacteria</taxon>
        <taxon>Burkholderiales</taxon>
        <taxon>Oxalobacteraceae</taxon>
        <taxon>Telluria group</taxon>
        <taxon>Massilia</taxon>
    </lineage>
</organism>
<dbReference type="Gene3D" id="3.40.50.720">
    <property type="entry name" value="NAD(P)-binding Rossmann-like Domain"/>
    <property type="match status" value="1"/>
</dbReference>
<evidence type="ECO:0000256" key="2">
    <source>
        <dbReference type="ARBA" id="ARBA00023002"/>
    </source>
</evidence>
<dbReference type="PRINTS" id="PR00080">
    <property type="entry name" value="SDRFAMILY"/>
</dbReference>
<sequence>MNQTDHTRVAIVTGASRGIGADIARRLASDGLAVAINYASNAGEADALAGALREKGARAIAVRGDVSKAHDARRIFEEAEQAFGKVDVVVNNAGIMAMVPLIDATDEQFERHFAVNAKGTFNMLREAGRRLRQGGRIVNLSTTALALNMPGYAIYNGSKAAVEAFTRVFAKELRGRDITVNAIAPGPVETGLFLNGKSDALIAQLAGMAPLGRLGQPDDIAKVVSFLAGPDGGWVNGQVLRANGGVA</sequence>
<dbReference type="InterPro" id="IPR036291">
    <property type="entry name" value="NAD(P)-bd_dom_sf"/>
</dbReference>
<comment type="caution">
    <text evidence="4">The sequence shown here is derived from an EMBL/GenBank/DDBJ whole genome shotgun (WGS) entry which is preliminary data.</text>
</comment>
<dbReference type="EMBL" id="WHJH01000021">
    <property type="protein sequence ID" value="NHZ90802.1"/>
    <property type="molecule type" value="Genomic_DNA"/>
</dbReference>
<dbReference type="RefSeq" id="WP_166877766.1">
    <property type="nucleotide sequence ID" value="NZ_WHJH01000021.1"/>
</dbReference>
<keyword evidence="2" id="KW-0560">Oxidoreductase</keyword>
<gene>
    <name evidence="4" type="ORF">F2P45_17490</name>
</gene>
<dbReference type="InterPro" id="IPR002347">
    <property type="entry name" value="SDR_fam"/>
</dbReference>
<protein>
    <submittedName>
        <fullName evidence="4">SDR family oxidoreductase</fullName>
    </submittedName>
</protein>
<dbReference type="CDD" id="cd05362">
    <property type="entry name" value="THN_reductase-like_SDR_c"/>
    <property type="match status" value="1"/>
</dbReference>
<dbReference type="Pfam" id="PF13561">
    <property type="entry name" value="adh_short_C2"/>
    <property type="match status" value="1"/>
</dbReference>
<dbReference type="PANTHER" id="PTHR48107">
    <property type="entry name" value="NADPH-DEPENDENT ALDEHYDE REDUCTASE-LIKE PROTEIN, CHLOROPLASTIC-RELATED"/>
    <property type="match status" value="1"/>
</dbReference>
<dbReference type="PANTHER" id="PTHR48107:SF7">
    <property type="entry name" value="RE15974P"/>
    <property type="match status" value="1"/>
</dbReference>
<evidence type="ECO:0000313" key="5">
    <source>
        <dbReference type="Proteomes" id="UP000609726"/>
    </source>
</evidence>
<feature type="domain" description="Ketoreductase" evidence="3">
    <location>
        <begin position="8"/>
        <end position="186"/>
    </location>
</feature>
<dbReference type="PRINTS" id="PR00081">
    <property type="entry name" value="GDHRDH"/>
</dbReference>
<dbReference type="SUPFAM" id="SSF51735">
    <property type="entry name" value="NAD(P)-binding Rossmann-fold domains"/>
    <property type="match status" value="1"/>
</dbReference>
<dbReference type="Proteomes" id="UP000609726">
    <property type="component" value="Unassembled WGS sequence"/>
</dbReference>
<name>A0ABX0NVC8_9BURK</name>
<dbReference type="SMART" id="SM00822">
    <property type="entry name" value="PKS_KR"/>
    <property type="match status" value="1"/>
</dbReference>
<evidence type="ECO:0000256" key="1">
    <source>
        <dbReference type="ARBA" id="ARBA00006484"/>
    </source>
</evidence>
<accession>A0ABX0NVC8</accession>
<dbReference type="InterPro" id="IPR057326">
    <property type="entry name" value="KR_dom"/>
</dbReference>
<evidence type="ECO:0000313" key="4">
    <source>
        <dbReference type="EMBL" id="NHZ90802.1"/>
    </source>
</evidence>
<evidence type="ECO:0000259" key="3">
    <source>
        <dbReference type="SMART" id="SM00822"/>
    </source>
</evidence>